<dbReference type="PANTHER" id="PTHR45089:SF24">
    <property type="entry name" value="DNAJ HEAT SHOCK N-TERMINAL DOMAIN-CONTAINING PROTEIN"/>
    <property type="match status" value="1"/>
</dbReference>
<dbReference type="Pfam" id="PF11926">
    <property type="entry name" value="DUF3444"/>
    <property type="match status" value="1"/>
</dbReference>
<keyword evidence="3" id="KW-0234">DNA repair</keyword>
<feature type="compositionally biased region" description="Low complexity" evidence="5">
    <location>
        <begin position="7"/>
        <end position="16"/>
    </location>
</feature>
<dbReference type="EMBL" id="OZ023702">
    <property type="protein sequence ID" value="CAK9857662.1"/>
    <property type="molecule type" value="Genomic_DNA"/>
</dbReference>
<feature type="compositionally biased region" description="Basic and acidic residues" evidence="5">
    <location>
        <begin position="678"/>
        <end position="693"/>
    </location>
</feature>
<comment type="subcellular location">
    <subcellularLocation>
        <location evidence="1">Nucleus</location>
    </subcellularLocation>
</comment>
<protein>
    <submittedName>
        <fullName evidence="8">Uncharacterized protein</fullName>
    </submittedName>
</protein>
<keyword evidence="2" id="KW-0227">DNA damage</keyword>
<accession>A0ABP1A569</accession>
<feature type="domain" description="XRCC4 N-terminal" evidence="6">
    <location>
        <begin position="97"/>
        <end position="187"/>
    </location>
</feature>
<sequence length="1161" mass="129921">MAHRRSLLLTTTTTTTHAPSATKSKIVCGPERRSRDEKKKKKKKKSHRTTRRIIAWLTPPLKKCETHDQGAIVVGMAEGGDEDITVTKLKLKSGDHVYVRTRWVEDESFCITVLNGSLAWSYHMSEENVAEIASAWGISVEEFMETAGTHLRIQDPTSTYSFRVLDSNWMRAMFSWTVAGRKVKLELQKEQDAAAINRNVFDLILEKVERLEAEQAEAEVSHAQHLPSRQNLDALQKQNALKRLFTESQYTLTHFGPQNSSPIGPEFNALKPPPRNAQRTFVFGSSKNVISHINPEISQMETVCGPRQASCCNSVKDASFIHPSDFTFLGSQRSHLIEPPDIGIHCNKRPYSHCLQTTTNGDQDLAFNHNKRRGTVTEEQANQVCEQPCEGGGQVVLGDDIMRLLNCLTRLPAKVGAESARFGDRVLPNFKLARAPPVKDNEAHVIENREIGNLKKTNVGLKKGVSTNEALNLIDGHVSNACDVRSVPFRLSHGHTKDDAIVVSDSDNEDREDDRRVPPFQSKESDRKGQEVQRGKKIGDESSGYRAVRGEGDWPNTMRCKEEDEGVPGNVPVERVVARIGDIDNMGSWSERQPLVTLQKYQKKLGIHNCAEASKGAGAGAGAGAEEQNIDSSLKEGTIPSSFHTGFRGVRESTAGKWSTWLKEAKNEFQEGTSWECLGRRDTEPPRELEESAKVASSGKGGVTTQANSLEIPPICKVYENHKVCLKTTVEDLDLSNNTAYPAAKVPSTRNNHERLQTVNQRASIREDVSSRPFPTGVMKLNGVKVELVAEFCTEGKVEGNKEWKEGLQDEPEHISDDDVEEVPHMGHTSAQKLRNSSAKTVKSSQNECNGSHKAPGVLHQEHKKRGRPCSVAKRQAHAAKHTSPDAGAHTKFATQDSQSQSSDDDDASIIEVKLDKSLHQEFQDGDYYKFEDDRAEERIKKDQIWALYDELDDMPRTWVRIMKVSRKPSFRAWFRWLEPLNLTLQERQWEQTNGYSPSCGEFKDGKDGRCNTITIFSHQMSVNALPNGHVQIYPNEGEVWAFHRNRNKSAAEKNIEKEGGGSEKPNGTDSAKEPSFRLVEILSNPGCGRSPEVQALGKLPGFRTFWIPAYKRGHLPPKHMHYFSHRVPAYRMTGNERMDVPPNCWDIDPAAIPKWESKVT</sequence>
<evidence type="ECO:0000256" key="5">
    <source>
        <dbReference type="SAM" id="MobiDB-lite"/>
    </source>
</evidence>
<feature type="region of interest" description="Disordered" evidence="5">
    <location>
        <begin position="1051"/>
        <end position="1074"/>
    </location>
</feature>
<evidence type="ECO:0000256" key="1">
    <source>
        <dbReference type="ARBA" id="ARBA00004123"/>
    </source>
</evidence>
<dbReference type="InterPro" id="IPR024593">
    <property type="entry name" value="DUF3444"/>
</dbReference>
<dbReference type="InterPro" id="IPR053961">
    <property type="entry name" value="XRCC4_N"/>
</dbReference>
<evidence type="ECO:0000259" key="6">
    <source>
        <dbReference type="Pfam" id="PF06632"/>
    </source>
</evidence>
<evidence type="ECO:0000256" key="2">
    <source>
        <dbReference type="ARBA" id="ARBA00022763"/>
    </source>
</evidence>
<evidence type="ECO:0000259" key="7">
    <source>
        <dbReference type="Pfam" id="PF11926"/>
    </source>
</evidence>
<gene>
    <name evidence="8" type="ORF">CSSPJE1EN2_LOCUS657</name>
</gene>
<keyword evidence="9" id="KW-1185">Reference proteome</keyword>
<feature type="region of interest" description="Disordered" evidence="5">
    <location>
        <begin position="500"/>
        <end position="567"/>
    </location>
</feature>
<dbReference type="InterPro" id="IPR038051">
    <property type="entry name" value="XRCC4-like_N_sf"/>
</dbReference>
<reference evidence="8 9" key="1">
    <citation type="submission" date="2024-03" db="EMBL/GenBank/DDBJ databases">
        <authorList>
            <consortium name="ELIXIR-Norway"/>
            <consortium name="Elixir Norway"/>
        </authorList>
    </citation>
    <scope>NUCLEOTIDE SEQUENCE [LARGE SCALE GENOMIC DNA]</scope>
</reference>
<feature type="region of interest" description="Disordered" evidence="5">
    <location>
        <begin position="1"/>
        <end position="49"/>
    </location>
</feature>
<proteinExistence type="predicted"/>
<feature type="region of interest" description="Disordered" evidence="5">
    <location>
        <begin position="678"/>
        <end position="704"/>
    </location>
</feature>
<dbReference type="Gene3D" id="2.170.210.10">
    <property type="entry name" value="DNA double-strand break repair and VJ recombination XRCC4, N-terminal"/>
    <property type="match status" value="1"/>
</dbReference>
<evidence type="ECO:0000256" key="4">
    <source>
        <dbReference type="ARBA" id="ARBA00023242"/>
    </source>
</evidence>
<feature type="compositionally biased region" description="Basic and acidic residues" evidence="5">
    <location>
        <begin position="513"/>
        <end position="540"/>
    </location>
</feature>
<organism evidence="8 9">
    <name type="scientific">Sphagnum jensenii</name>
    <dbReference type="NCBI Taxonomy" id="128206"/>
    <lineage>
        <taxon>Eukaryota</taxon>
        <taxon>Viridiplantae</taxon>
        <taxon>Streptophyta</taxon>
        <taxon>Embryophyta</taxon>
        <taxon>Bryophyta</taxon>
        <taxon>Sphagnophytina</taxon>
        <taxon>Sphagnopsida</taxon>
        <taxon>Sphagnales</taxon>
        <taxon>Sphagnaceae</taxon>
        <taxon>Sphagnum</taxon>
    </lineage>
</organism>
<feature type="domain" description="DUF3444" evidence="7">
    <location>
        <begin position="922"/>
        <end position="1137"/>
    </location>
</feature>
<feature type="region of interest" description="Disordered" evidence="5">
    <location>
        <begin position="826"/>
        <end position="906"/>
    </location>
</feature>
<feature type="compositionally biased region" description="Basic residues" evidence="5">
    <location>
        <begin position="38"/>
        <end position="49"/>
    </location>
</feature>
<feature type="compositionally biased region" description="Polar residues" evidence="5">
    <location>
        <begin position="829"/>
        <end position="850"/>
    </location>
</feature>
<feature type="compositionally biased region" description="Basic and acidic residues" evidence="5">
    <location>
        <begin position="1051"/>
        <end position="1062"/>
    </location>
</feature>
<evidence type="ECO:0000313" key="8">
    <source>
        <dbReference type="EMBL" id="CAK9857662.1"/>
    </source>
</evidence>
<evidence type="ECO:0000256" key="3">
    <source>
        <dbReference type="ARBA" id="ARBA00023204"/>
    </source>
</evidence>
<name>A0ABP1A569_9BRYO</name>
<keyword evidence="4" id="KW-0539">Nucleus</keyword>
<dbReference type="Pfam" id="PF06632">
    <property type="entry name" value="XRCC4"/>
    <property type="match status" value="1"/>
</dbReference>
<dbReference type="PANTHER" id="PTHR45089">
    <property type="entry name" value="DNAJ HEAT SHOCK AMINO-TERMINAL DOMAIN PROTEIN-RELATED"/>
    <property type="match status" value="1"/>
</dbReference>
<evidence type="ECO:0000313" key="9">
    <source>
        <dbReference type="Proteomes" id="UP001497522"/>
    </source>
</evidence>
<dbReference type="Proteomes" id="UP001497522">
    <property type="component" value="Chromosome 1"/>
</dbReference>